<protein>
    <recommendedName>
        <fullName evidence="3">Paeninodin family lasso peptide</fullName>
    </recommendedName>
</protein>
<dbReference type="HOGENOM" id="CLU_3200503_0_0_6"/>
<sequence length="45" mass="4955">MDQENEETKVTEEWETPDFTVMDANQAQNFVGDGLDGGFGGDSRS</sequence>
<evidence type="ECO:0000313" key="2">
    <source>
        <dbReference type="Proteomes" id="UP000000238"/>
    </source>
</evidence>
<dbReference type="Proteomes" id="UP000000238">
    <property type="component" value="Chromosome"/>
</dbReference>
<dbReference type="KEGG" id="hch:HCH_06049"/>
<evidence type="ECO:0000313" key="1">
    <source>
        <dbReference type="EMBL" id="ABC32700.1"/>
    </source>
</evidence>
<proteinExistence type="predicted"/>
<evidence type="ECO:0008006" key="3">
    <source>
        <dbReference type="Google" id="ProtNLM"/>
    </source>
</evidence>
<accession>Q2S9H4</accession>
<organism evidence="1 2">
    <name type="scientific">Hahella chejuensis (strain KCTC 2396)</name>
    <dbReference type="NCBI Taxonomy" id="349521"/>
    <lineage>
        <taxon>Bacteria</taxon>
        <taxon>Pseudomonadati</taxon>
        <taxon>Pseudomonadota</taxon>
        <taxon>Gammaproteobacteria</taxon>
        <taxon>Oceanospirillales</taxon>
        <taxon>Hahellaceae</taxon>
        <taxon>Hahella</taxon>
    </lineage>
</organism>
<dbReference type="EMBL" id="CP000155">
    <property type="protein sequence ID" value="ABC32700.1"/>
    <property type="molecule type" value="Genomic_DNA"/>
</dbReference>
<dbReference type="RefSeq" id="WP_011399758.1">
    <property type="nucleotide sequence ID" value="NC_007645.1"/>
</dbReference>
<gene>
    <name evidence="1" type="ordered locus">HCH_06049</name>
</gene>
<dbReference type="AlphaFoldDB" id="Q2S9H4"/>
<keyword evidence="2" id="KW-1185">Reference proteome</keyword>
<reference evidence="1 2" key="1">
    <citation type="journal article" date="2005" name="Nucleic Acids Res.">
        <title>Genomic blueprint of Hahella chejuensis, a marine microbe producing an algicidal agent.</title>
        <authorList>
            <person name="Jeong H."/>
            <person name="Yim J.H."/>
            <person name="Lee C."/>
            <person name="Choi S.-H."/>
            <person name="Park Y.K."/>
            <person name="Yoon S.H."/>
            <person name="Hur C.-G."/>
            <person name="Kang H.-Y."/>
            <person name="Kim D."/>
            <person name="Lee H.H."/>
            <person name="Park K.H."/>
            <person name="Park S.-H."/>
            <person name="Park H.-S."/>
            <person name="Lee H.K."/>
            <person name="Oh T.K."/>
            <person name="Kim J.F."/>
        </authorList>
    </citation>
    <scope>NUCLEOTIDE SEQUENCE [LARGE SCALE GENOMIC DNA]</scope>
    <source>
        <strain evidence="1 2">KCTC 2396</strain>
    </source>
</reference>
<name>Q2S9H4_HAHCH</name>